<reference evidence="2 3" key="1">
    <citation type="submission" date="2023-07" db="EMBL/GenBank/DDBJ databases">
        <title>Functional and genomic diversity of the sorghum phyllosphere microbiome.</title>
        <authorList>
            <person name="Shade A."/>
        </authorList>
    </citation>
    <scope>NUCLEOTIDE SEQUENCE [LARGE SCALE GENOMIC DNA]</scope>
    <source>
        <strain evidence="2 3">SORGH_AS_0892</strain>
    </source>
</reference>
<dbReference type="SUPFAM" id="SSF48452">
    <property type="entry name" value="TPR-like"/>
    <property type="match status" value="1"/>
</dbReference>
<feature type="domain" description="SusD-like N-terminal" evidence="1">
    <location>
        <begin position="21"/>
        <end position="227"/>
    </location>
</feature>
<sequence>MKQILFIFPCCFLFFAGCGKDFLNEKRETNQVIPSNINDYQAILDNSTVMNKQAAFRLVSIGSDEYIYPDDAWETLSPISYFYYKNGYIWADDVYEGKQVADWNNAYQVIMYANLALDIKKLKPDAQNLESWKNIQGQALFHRAFAYYQLAQAFCRPYVPATAKLDRAIPLRLDYDVAVSPQYGNLEDMYDKVISDLLEAASLLPETAANNYRPSRLSSYALLARIFREMDRWDQALEYSEKILSVKKDLLDYNKISGSPSYPFDAMKKGMKNSEILFYCQSFGAPIMSKGIVSEDILRSYEQNDLRKALFFKNGRRFYGSYAGSIFFNGLALDEVVLIRAEAYLKKGLPEKAKDDLEFLLSHRYRNGDFGSIASDENSLRERIDDERIKELYMRGTRWSDIRKQNLTGDDGITLTRQAGGKTYSLLPDDARWVWQWPDSEKNY</sequence>
<evidence type="ECO:0000313" key="2">
    <source>
        <dbReference type="EMBL" id="MDQ1148279.1"/>
    </source>
</evidence>
<proteinExistence type="predicted"/>
<dbReference type="Proteomes" id="UP001244640">
    <property type="component" value="Unassembled WGS sequence"/>
</dbReference>
<evidence type="ECO:0000313" key="3">
    <source>
        <dbReference type="Proteomes" id="UP001244640"/>
    </source>
</evidence>
<dbReference type="RefSeq" id="WP_104384695.1">
    <property type="nucleotide sequence ID" value="NZ_JAUTBA010000001.1"/>
</dbReference>
<dbReference type="InterPro" id="IPR011990">
    <property type="entry name" value="TPR-like_helical_dom_sf"/>
</dbReference>
<organism evidence="2 3">
    <name type="scientific">Sphingobacterium zeae</name>
    <dbReference type="NCBI Taxonomy" id="1776859"/>
    <lineage>
        <taxon>Bacteria</taxon>
        <taxon>Pseudomonadati</taxon>
        <taxon>Bacteroidota</taxon>
        <taxon>Sphingobacteriia</taxon>
        <taxon>Sphingobacteriales</taxon>
        <taxon>Sphingobacteriaceae</taxon>
        <taxon>Sphingobacterium</taxon>
    </lineage>
</organism>
<comment type="caution">
    <text evidence="2">The sequence shown here is derived from an EMBL/GenBank/DDBJ whole genome shotgun (WGS) entry which is preliminary data.</text>
</comment>
<name>A0ABU0TZZ4_9SPHI</name>
<accession>A0ABU0TZZ4</accession>
<dbReference type="InterPro" id="IPR033985">
    <property type="entry name" value="SusD-like_N"/>
</dbReference>
<gene>
    <name evidence="2" type="ORF">QE382_000263</name>
</gene>
<dbReference type="Gene3D" id="1.25.40.390">
    <property type="match status" value="1"/>
</dbReference>
<evidence type="ECO:0000259" key="1">
    <source>
        <dbReference type="Pfam" id="PF14322"/>
    </source>
</evidence>
<keyword evidence="3" id="KW-1185">Reference proteome</keyword>
<dbReference type="EMBL" id="JAUTBA010000001">
    <property type="protein sequence ID" value="MDQ1148279.1"/>
    <property type="molecule type" value="Genomic_DNA"/>
</dbReference>
<protein>
    <submittedName>
        <fullName evidence="2">Tetratricopeptide (TPR) repeat protein</fullName>
    </submittedName>
</protein>
<dbReference type="PROSITE" id="PS51257">
    <property type="entry name" value="PROKAR_LIPOPROTEIN"/>
    <property type="match status" value="1"/>
</dbReference>
<dbReference type="Pfam" id="PF14322">
    <property type="entry name" value="SusD-like_3"/>
    <property type="match status" value="1"/>
</dbReference>